<dbReference type="GO" id="GO:0004582">
    <property type="term" value="F:dolichyl-phosphate beta-D-mannosyltransferase activity"/>
    <property type="evidence" value="ECO:0007669"/>
    <property type="project" value="UniProtKB-EC"/>
</dbReference>
<dbReference type="InterPro" id="IPR050256">
    <property type="entry name" value="Glycosyltransferase_2"/>
</dbReference>
<dbReference type="AlphaFoldDB" id="I7KZ56"/>
<proteinExistence type="predicted"/>
<dbReference type="Proteomes" id="UP000009007">
    <property type="component" value="Chromosome I"/>
</dbReference>
<dbReference type="PANTHER" id="PTHR48090">
    <property type="entry name" value="UNDECAPRENYL-PHOSPHATE 4-DEOXY-4-FORMAMIDO-L-ARABINOSE TRANSFERASE-RELATED"/>
    <property type="match status" value="1"/>
</dbReference>
<name>I7KZ56_METBM</name>
<dbReference type="BioCyc" id="MBOU1201294:BN140_RS05790-MONOMER"/>
<dbReference type="InterPro" id="IPR029044">
    <property type="entry name" value="Nucleotide-diphossugar_trans"/>
</dbReference>
<evidence type="ECO:0000259" key="1">
    <source>
        <dbReference type="Pfam" id="PF00535"/>
    </source>
</evidence>
<sequence>MVSIIIPLYNEEENVDRYESDLFPVIEKIAKTHGVTFDFIFINDGSKDRTLEKINAIAARRDDVVVLNHEKNQGMGVALKAGFAKASADLLITMDADLTFRPEDIPLLLEAYARDHPDCVSGSPYLQSGLMEEVASMRLFFSQSVNFMYRILLRHPITCVSPIFRLYKAETLKKIEIESENFEINAEIISKYLIAGYKIQEVPVELHKRRYGESKINIRREVINNLKMMRKIARTKYFHRPWHS</sequence>
<gene>
    <name evidence="2" type="primary">wcaA</name>
    <name evidence="2" type="ordered locus">BN140_1162</name>
</gene>
<dbReference type="HOGENOM" id="CLU_033536_7_1_2"/>
<dbReference type="GeneID" id="13355660"/>
<feature type="domain" description="Glycosyltransferase 2-like" evidence="1">
    <location>
        <begin position="3"/>
        <end position="175"/>
    </location>
</feature>
<dbReference type="SUPFAM" id="SSF53448">
    <property type="entry name" value="Nucleotide-diphospho-sugar transferases"/>
    <property type="match status" value="1"/>
</dbReference>
<dbReference type="InterPro" id="IPR001173">
    <property type="entry name" value="Glyco_trans_2-like"/>
</dbReference>
<dbReference type="EMBL" id="HE964772">
    <property type="protein sequence ID" value="CCJ36085.1"/>
    <property type="molecule type" value="Genomic_DNA"/>
</dbReference>
<dbReference type="KEGG" id="mbg:BN140_1162"/>
<evidence type="ECO:0000313" key="2">
    <source>
        <dbReference type="EMBL" id="CCJ36085.1"/>
    </source>
</evidence>
<evidence type="ECO:0000313" key="3">
    <source>
        <dbReference type="Proteomes" id="UP000009007"/>
    </source>
</evidence>
<accession>I7KZ56</accession>
<organism evidence="2 3">
    <name type="scientific">Methanoculleus bourgensis (strain ATCC 43281 / DSM 3045 / OCM 15 / MS2)</name>
    <name type="common">Methanogenium bourgense</name>
    <dbReference type="NCBI Taxonomy" id="1201294"/>
    <lineage>
        <taxon>Archaea</taxon>
        <taxon>Methanobacteriati</taxon>
        <taxon>Methanobacteriota</taxon>
        <taxon>Stenosarchaea group</taxon>
        <taxon>Methanomicrobia</taxon>
        <taxon>Methanomicrobiales</taxon>
        <taxon>Methanomicrobiaceae</taxon>
        <taxon>Methanoculleus</taxon>
    </lineage>
</organism>
<dbReference type="CDD" id="cd04179">
    <property type="entry name" value="DPM_DPG-synthase_like"/>
    <property type="match status" value="1"/>
</dbReference>
<dbReference type="PATRIC" id="fig|1201294.9.peg.1282"/>
<keyword evidence="2" id="KW-0808">Transferase</keyword>
<keyword evidence="3" id="KW-1185">Reference proteome</keyword>
<dbReference type="RefSeq" id="WP_014867061.1">
    <property type="nucleotide sequence ID" value="NC_018227.2"/>
</dbReference>
<protein>
    <submittedName>
        <fullName evidence="2">Dolichyl-phosphate beta-D-mannosyltransferase</fullName>
        <ecNumber evidence="2">2.4.1.83</ecNumber>
    </submittedName>
</protein>
<dbReference type="Gene3D" id="3.90.550.10">
    <property type="entry name" value="Spore Coat Polysaccharide Biosynthesis Protein SpsA, Chain A"/>
    <property type="match status" value="1"/>
</dbReference>
<dbReference type="STRING" id="1201294.BN140_1162"/>
<reference evidence="3" key="1">
    <citation type="journal article" date="2012" name="J. Bacteriol.">
        <title>Complete genome sequence of the hydrogenotrophic, methanogenic archaeon Methanoculleus bourgensis strain MS2T, isolated from a sewage sludge digester.</title>
        <authorList>
            <person name="Maus I."/>
            <person name="Wibberg D."/>
            <person name="Stantscheff R."/>
            <person name="Eikmeyer F.G."/>
            <person name="Seffner A."/>
            <person name="Boelter J."/>
            <person name="Szczepanowski R."/>
            <person name="Blom J."/>
            <person name="Jaenicke S."/>
            <person name="Konig H."/>
            <person name="Puhler A."/>
            <person name="Schluter A."/>
        </authorList>
    </citation>
    <scope>NUCLEOTIDE SEQUENCE [LARGE SCALE GENOMIC DNA]</scope>
    <source>
        <strain evidence="3">ATCC 43281 / DSM 3045 / OCM 15 / MS2</strain>
    </source>
</reference>
<keyword evidence="2" id="KW-0328">Glycosyltransferase</keyword>
<dbReference type="EC" id="2.4.1.83" evidence="2"/>
<dbReference type="Pfam" id="PF00535">
    <property type="entry name" value="Glycos_transf_2"/>
    <property type="match status" value="1"/>
</dbReference>